<dbReference type="HOGENOM" id="CLU_3409035_0_0_9"/>
<protein>
    <submittedName>
        <fullName evidence="1">Uncharacterized protein</fullName>
    </submittedName>
</protein>
<dbReference type="Proteomes" id="UP000003763">
    <property type="component" value="Unassembled WGS sequence"/>
</dbReference>
<name>G5HMY9_9FIRM</name>
<organism evidence="1 2">
    <name type="scientific">[Clostridium] citroniae WAL-17108</name>
    <dbReference type="NCBI Taxonomy" id="742733"/>
    <lineage>
        <taxon>Bacteria</taxon>
        <taxon>Bacillati</taxon>
        <taxon>Bacillota</taxon>
        <taxon>Clostridia</taxon>
        <taxon>Lachnospirales</taxon>
        <taxon>Lachnospiraceae</taxon>
        <taxon>Enterocloster</taxon>
    </lineage>
</organism>
<reference evidence="1 2" key="1">
    <citation type="submission" date="2011-08" db="EMBL/GenBank/DDBJ databases">
        <title>The Genome Sequence of Clostridium citroniae WAL-17108.</title>
        <authorList>
            <consortium name="The Broad Institute Genome Sequencing Platform"/>
            <person name="Earl A."/>
            <person name="Ward D."/>
            <person name="Feldgarden M."/>
            <person name="Gevers D."/>
            <person name="Finegold S.M."/>
            <person name="Summanen P.H."/>
            <person name="Molitoris D.R."/>
            <person name="Vaisanen M.L."/>
            <person name="Daigneault M."/>
            <person name="Allen-Vercoe E."/>
            <person name="Young S.K."/>
            <person name="Zeng Q."/>
            <person name="Gargeya S."/>
            <person name="Fitzgerald M."/>
            <person name="Haas B."/>
            <person name="Abouelleil A."/>
            <person name="Alvarado L."/>
            <person name="Arachchi H.M."/>
            <person name="Berlin A."/>
            <person name="Brown A."/>
            <person name="Chapman S.B."/>
            <person name="Chen Z."/>
            <person name="Dunbar C."/>
            <person name="Freedman E."/>
            <person name="Gearin G."/>
            <person name="Gellesch M."/>
            <person name="Goldberg J."/>
            <person name="Griggs A."/>
            <person name="Gujja S."/>
            <person name="Heiman D."/>
            <person name="Howarth C."/>
            <person name="Larson L."/>
            <person name="Lui A."/>
            <person name="MacDonald P.J.P."/>
            <person name="Montmayeur A."/>
            <person name="Murphy C."/>
            <person name="Neiman D."/>
            <person name="Pearson M."/>
            <person name="Priest M."/>
            <person name="Roberts A."/>
            <person name="Saif S."/>
            <person name="Shea T."/>
            <person name="Shenoy N."/>
            <person name="Sisk P."/>
            <person name="Stolte C."/>
            <person name="Sykes S."/>
            <person name="Wortman J."/>
            <person name="Nusbaum C."/>
            <person name="Birren B."/>
        </authorList>
    </citation>
    <scope>NUCLEOTIDE SEQUENCE [LARGE SCALE GENOMIC DNA]</scope>
    <source>
        <strain evidence="1 2">WAL-17108</strain>
    </source>
</reference>
<gene>
    <name evidence="1" type="ORF">HMPREF9469_03815</name>
</gene>
<accession>G5HMY9</accession>
<proteinExistence type="predicted"/>
<dbReference type="AlphaFoldDB" id="G5HMY9"/>
<evidence type="ECO:0000313" key="1">
    <source>
        <dbReference type="EMBL" id="EHE97160.1"/>
    </source>
</evidence>
<evidence type="ECO:0000313" key="2">
    <source>
        <dbReference type="Proteomes" id="UP000003763"/>
    </source>
</evidence>
<sequence length="29" mass="3394">MEMRKIGKTDIQAAALNCYKKSNEKRIRP</sequence>
<comment type="caution">
    <text evidence="1">The sequence shown here is derived from an EMBL/GenBank/DDBJ whole genome shotgun (WGS) entry which is preliminary data.</text>
</comment>
<dbReference type="EMBL" id="ADLJ01000030">
    <property type="protein sequence ID" value="EHE97160.1"/>
    <property type="molecule type" value="Genomic_DNA"/>
</dbReference>